<organism evidence="1 2">
    <name type="scientific">Polarella glacialis</name>
    <name type="common">Dinoflagellate</name>
    <dbReference type="NCBI Taxonomy" id="89957"/>
    <lineage>
        <taxon>Eukaryota</taxon>
        <taxon>Sar</taxon>
        <taxon>Alveolata</taxon>
        <taxon>Dinophyceae</taxon>
        <taxon>Suessiales</taxon>
        <taxon>Suessiaceae</taxon>
        <taxon>Polarella</taxon>
    </lineage>
</organism>
<comment type="caution">
    <text evidence="1">The sequence shown here is derived from an EMBL/GenBank/DDBJ whole genome shotgun (WGS) entry which is preliminary data.</text>
</comment>
<dbReference type="EMBL" id="CAJNNW010025872">
    <property type="protein sequence ID" value="CAE8680587.1"/>
    <property type="molecule type" value="Genomic_DNA"/>
</dbReference>
<protein>
    <submittedName>
        <fullName evidence="1">Uncharacterized protein</fullName>
    </submittedName>
</protein>
<accession>A0A813JKU0</accession>
<sequence>MAMGRSCRCVGARRYGVARLTCRRKAVVFREERQLQQGRFGSQLGGVVRRLSRLLLNPLTMFGIGQLWGGAPKVGSSDLVVSRDSRDKFEYWQHENGGFLPTKQQADFGFSR</sequence>
<reference evidence="1" key="1">
    <citation type="submission" date="2021-02" db="EMBL/GenBank/DDBJ databases">
        <authorList>
            <person name="Dougan E. K."/>
            <person name="Rhodes N."/>
            <person name="Thang M."/>
            <person name="Chan C."/>
        </authorList>
    </citation>
    <scope>NUCLEOTIDE SEQUENCE</scope>
</reference>
<name>A0A813JKU0_POLGL</name>
<dbReference type="Proteomes" id="UP000626109">
    <property type="component" value="Unassembled WGS sequence"/>
</dbReference>
<evidence type="ECO:0000313" key="1">
    <source>
        <dbReference type="EMBL" id="CAE8680587.1"/>
    </source>
</evidence>
<gene>
    <name evidence="1" type="ORF">PGLA2088_LOCUS21990</name>
</gene>
<evidence type="ECO:0000313" key="2">
    <source>
        <dbReference type="Proteomes" id="UP000626109"/>
    </source>
</evidence>
<proteinExistence type="predicted"/>
<dbReference type="AlphaFoldDB" id="A0A813JKU0"/>